<feature type="region of interest" description="Disordered" evidence="1">
    <location>
        <begin position="1"/>
        <end position="38"/>
    </location>
</feature>
<accession>A0A843TE36</accession>
<dbReference type="EMBL" id="NMUH01000026">
    <property type="protein sequence ID" value="MQL68941.1"/>
    <property type="molecule type" value="Genomic_DNA"/>
</dbReference>
<reference evidence="2" key="1">
    <citation type="submission" date="2017-07" db="EMBL/GenBank/DDBJ databases">
        <title>Taro Niue Genome Assembly and Annotation.</title>
        <authorList>
            <person name="Atibalentja N."/>
            <person name="Keating K."/>
            <person name="Fields C.J."/>
        </authorList>
    </citation>
    <scope>NUCLEOTIDE SEQUENCE</scope>
    <source>
        <strain evidence="2">Niue_2</strain>
        <tissue evidence="2">Leaf</tissue>
    </source>
</reference>
<evidence type="ECO:0000256" key="1">
    <source>
        <dbReference type="SAM" id="MobiDB-lite"/>
    </source>
</evidence>
<evidence type="ECO:0000313" key="2">
    <source>
        <dbReference type="EMBL" id="MQL68941.1"/>
    </source>
</evidence>
<feature type="compositionally biased region" description="Basic and acidic residues" evidence="1">
    <location>
        <begin position="148"/>
        <end position="173"/>
    </location>
</feature>
<evidence type="ECO:0000313" key="3">
    <source>
        <dbReference type="Proteomes" id="UP000652761"/>
    </source>
</evidence>
<feature type="compositionally biased region" description="Polar residues" evidence="1">
    <location>
        <begin position="76"/>
        <end position="86"/>
    </location>
</feature>
<organism evidence="2 3">
    <name type="scientific">Colocasia esculenta</name>
    <name type="common">Wild taro</name>
    <name type="synonym">Arum esculentum</name>
    <dbReference type="NCBI Taxonomy" id="4460"/>
    <lineage>
        <taxon>Eukaryota</taxon>
        <taxon>Viridiplantae</taxon>
        <taxon>Streptophyta</taxon>
        <taxon>Embryophyta</taxon>
        <taxon>Tracheophyta</taxon>
        <taxon>Spermatophyta</taxon>
        <taxon>Magnoliopsida</taxon>
        <taxon>Liliopsida</taxon>
        <taxon>Araceae</taxon>
        <taxon>Aroideae</taxon>
        <taxon>Colocasieae</taxon>
        <taxon>Colocasia</taxon>
    </lineage>
</organism>
<gene>
    <name evidence="2" type="ORF">Taro_001233</name>
</gene>
<comment type="caution">
    <text evidence="2">The sequence shown here is derived from an EMBL/GenBank/DDBJ whole genome shotgun (WGS) entry which is preliminary data.</text>
</comment>
<feature type="region of interest" description="Disordered" evidence="1">
    <location>
        <begin position="136"/>
        <end position="211"/>
    </location>
</feature>
<feature type="compositionally biased region" description="Acidic residues" evidence="1">
    <location>
        <begin position="196"/>
        <end position="207"/>
    </location>
</feature>
<name>A0A843TE36_COLES</name>
<keyword evidence="3" id="KW-1185">Reference proteome</keyword>
<dbReference type="AlphaFoldDB" id="A0A843TE36"/>
<dbReference type="Proteomes" id="UP000652761">
    <property type="component" value="Unassembled WGS sequence"/>
</dbReference>
<proteinExistence type="predicted"/>
<sequence>MHPAHTMEGLDMGPYAEQKAHQQQKWVQMSEDERRDRREQQRLWYRRRRAQMTDEEIAEQNERRRMRYRMRRLRTNAEQAEGSTPRNPVPGLQEGSTLVNGQQVMKAAEIGKDQQRSIPGWRALINCQRTELQEQQRLSKGPQWGQVRGERVRENEGQQRHWRWKVEARKGSADADAQPSHSNLRIQDAARGVDGQSDDSETTETDDSWQGMIPSRYSGALVIANEPACVHYLACTDEGILFSTEWLDLDYWYINLLQGEQVFFLMGHA</sequence>
<feature type="region of interest" description="Disordered" evidence="1">
    <location>
        <begin position="74"/>
        <end position="95"/>
    </location>
</feature>
<protein>
    <submittedName>
        <fullName evidence="2">Uncharacterized protein</fullName>
    </submittedName>
</protein>